<evidence type="ECO:0000313" key="3">
    <source>
        <dbReference type="Proteomes" id="UP000265520"/>
    </source>
</evidence>
<organism evidence="2 3">
    <name type="scientific">Trifolium medium</name>
    <dbReference type="NCBI Taxonomy" id="97028"/>
    <lineage>
        <taxon>Eukaryota</taxon>
        <taxon>Viridiplantae</taxon>
        <taxon>Streptophyta</taxon>
        <taxon>Embryophyta</taxon>
        <taxon>Tracheophyta</taxon>
        <taxon>Spermatophyta</taxon>
        <taxon>Magnoliopsida</taxon>
        <taxon>eudicotyledons</taxon>
        <taxon>Gunneridae</taxon>
        <taxon>Pentapetalae</taxon>
        <taxon>rosids</taxon>
        <taxon>fabids</taxon>
        <taxon>Fabales</taxon>
        <taxon>Fabaceae</taxon>
        <taxon>Papilionoideae</taxon>
        <taxon>50 kb inversion clade</taxon>
        <taxon>NPAAA clade</taxon>
        <taxon>Hologalegina</taxon>
        <taxon>IRL clade</taxon>
        <taxon>Trifolieae</taxon>
        <taxon>Trifolium</taxon>
    </lineage>
</organism>
<keyword evidence="3" id="KW-1185">Reference proteome</keyword>
<dbReference type="AlphaFoldDB" id="A0A392SN65"/>
<proteinExistence type="predicted"/>
<dbReference type="EMBL" id="LXQA010414681">
    <property type="protein sequence ID" value="MCI50321.1"/>
    <property type="molecule type" value="Genomic_DNA"/>
</dbReference>
<feature type="non-terminal residue" evidence="2">
    <location>
        <position position="53"/>
    </location>
</feature>
<protein>
    <submittedName>
        <fullName evidence="2">Uncharacterized protein</fullName>
    </submittedName>
</protein>
<dbReference type="Proteomes" id="UP000265520">
    <property type="component" value="Unassembled WGS sequence"/>
</dbReference>
<reference evidence="2 3" key="1">
    <citation type="journal article" date="2018" name="Front. Plant Sci.">
        <title>Red Clover (Trifolium pratense) and Zigzag Clover (T. medium) - A Picture of Genomic Similarities and Differences.</title>
        <authorList>
            <person name="Dluhosova J."/>
            <person name="Istvanek J."/>
            <person name="Nedelnik J."/>
            <person name="Repkova J."/>
        </authorList>
    </citation>
    <scope>NUCLEOTIDE SEQUENCE [LARGE SCALE GENOMIC DNA]</scope>
    <source>
        <strain evidence="3">cv. 10/8</strain>
        <tissue evidence="2">Leaf</tissue>
    </source>
</reference>
<feature type="region of interest" description="Disordered" evidence="1">
    <location>
        <begin position="1"/>
        <end position="23"/>
    </location>
</feature>
<sequence>MATPVATLDHPLLNGAQQNPTTSGTSAAKFTIGSLATFSSHNLLILGFFVTAK</sequence>
<accession>A0A392SN65</accession>
<name>A0A392SN65_9FABA</name>
<comment type="caution">
    <text evidence="2">The sequence shown here is derived from an EMBL/GenBank/DDBJ whole genome shotgun (WGS) entry which is preliminary data.</text>
</comment>
<evidence type="ECO:0000256" key="1">
    <source>
        <dbReference type="SAM" id="MobiDB-lite"/>
    </source>
</evidence>
<evidence type="ECO:0000313" key="2">
    <source>
        <dbReference type="EMBL" id="MCI50321.1"/>
    </source>
</evidence>